<evidence type="ECO:0000256" key="1">
    <source>
        <dbReference type="SAM" id="MobiDB-lite"/>
    </source>
</evidence>
<proteinExistence type="predicted"/>
<feature type="compositionally biased region" description="Polar residues" evidence="1">
    <location>
        <begin position="1"/>
        <end position="11"/>
    </location>
</feature>
<evidence type="ECO:0000313" key="2">
    <source>
        <dbReference type="EMBL" id="APW63429.1"/>
    </source>
</evidence>
<name>A0A1U7CX12_9BACT</name>
<evidence type="ECO:0000313" key="3">
    <source>
        <dbReference type="Proteomes" id="UP000186309"/>
    </source>
</evidence>
<reference evidence="3" key="1">
    <citation type="submission" date="2016-12" db="EMBL/GenBank/DDBJ databases">
        <title>Comparative genomics of four Isosphaeraceae planctomycetes: a common pool of plasmids and glycoside hydrolase genes.</title>
        <authorList>
            <person name="Ivanova A."/>
        </authorList>
    </citation>
    <scope>NUCLEOTIDE SEQUENCE [LARGE SCALE GENOMIC DNA]</scope>
    <source>
        <strain evidence="3">PX4</strain>
    </source>
</reference>
<dbReference type="Proteomes" id="UP000186309">
    <property type="component" value="Chromosome"/>
</dbReference>
<feature type="region of interest" description="Disordered" evidence="1">
    <location>
        <begin position="401"/>
        <end position="455"/>
    </location>
</feature>
<dbReference type="OrthoDB" id="7159361at2"/>
<feature type="region of interest" description="Disordered" evidence="1">
    <location>
        <begin position="372"/>
        <end position="391"/>
    </location>
</feature>
<organism evidence="2 3">
    <name type="scientific">Paludisphaera borealis</name>
    <dbReference type="NCBI Taxonomy" id="1387353"/>
    <lineage>
        <taxon>Bacteria</taxon>
        <taxon>Pseudomonadati</taxon>
        <taxon>Planctomycetota</taxon>
        <taxon>Planctomycetia</taxon>
        <taxon>Isosphaerales</taxon>
        <taxon>Isosphaeraceae</taxon>
        <taxon>Paludisphaera</taxon>
    </lineage>
</organism>
<sequence>MSTTAQLQANRANAKKSCGPKTDEGKARSRLNALKHGMRAATVNPVLPHEDPAELEAKIREWIDDYQPTNAVERELVVRAARISWTLDRAERHESALLARNVRRAMLRSKAKRTEKVCDYGRKLFYMAGKRLLPISGPAWSDDPSAFVARLEESPEGVQWLLDRWVEMRCLIISNENWTFLDQFKFVRLLGKQPLAAIDDPELNEIFLAWETIEEQWGTRFWLQMQEMTPYEDPAFSAWRVWREIVPRPETPEAAVAFLLSIAEREVERLQDLLMDIEEIEGDDAVELAEQASFSASDAFERLRRFQTARTRELLRTIDLLAKLRAASKKATKEANPPAPRKPAARPSSYRSDPIENLVAEGMTDFLAKLLEAGERPSRTPQKRANEATVREAETCVLQQVQRPIVDSAESERSQSVAEPEPAGAPTSNVSGRIQRGEGVALPPGREQHVAINPR</sequence>
<dbReference type="KEGG" id="pbor:BSF38_04996"/>
<gene>
    <name evidence="2" type="ORF">BSF38_04996</name>
</gene>
<accession>A0A1U7CX12</accession>
<feature type="region of interest" description="Disordered" evidence="1">
    <location>
        <begin position="1"/>
        <end position="25"/>
    </location>
</feature>
<dbReference type="AlphaFoldDB" id="A0A1U7CX12"/>
<keyword evidence="3" id="KW-1185">Reference proteome</keyword>
<dbReference type="RefSeq" id="WP_076349768.1">
    <property type="nucleotide sequence ID" value="NZ_CP019082.1"/>
</dbReference>
<feature type="region of interest" description="Disordered" evidence="1">
    <location>
        <begin position="329"/>
        <end position="351"/>
    </location>
</feature>
<protein>
    <submittedName>
        <fullName evidence="2">Uncharacterized protein</fullName>
    </submittedName>
</protein>
<dbReference type="EMBL" id="CP019082">
    <property type="protein sequence ID" value="APW63429.1"/>
    <property type="molecule type" value="Genomic_DNA"/>
</dbReference>